<dbReference type="PANTHER" id="PTHR47723">
    <property type="entry name" value="OS05G0353850 PROTEIN"/>
    <property type="match status" value="1"/>
</dbReference>
<dbReference type="InterPro" id="IPR044730">
    <property type="entry name" value="RNase_H-like_dom_plant"/>
</dbReference>
<organism evidence="2 3">
    <name type="scientific">Dendrobium thyrsiflorum</name>
    <name type="common">Pinecone-like raceme dendrobium</name>
    <name type="synonym">Orchid</name>
    <dbReference type="NCBI Taxonomy" id="117978"/>
    <lineage>
        <taxon>Eukaryota</taxon>
        <taxon>Viridiplantae</taxon>
        <taxon>Streptophyta</taxon>
        <taxon>Embryophyta</taxon>
        <taxon>Tracheophyta</taxon>
        <taxon>Spermatophyta</taxon>
        <taxon>Magnoliopsida</taxon>
        <taxon>Liliopsida</taxon>
        <taxon>Asparagales</taxon>
        <taxon>Orchidaceae</taxon>
        <taxon>Epidendroideae</taxon>
        <taxon>Malaxideae</taxon>
        <taxon>Dendrobiinae</taxon>
        <taxon>Dendrobium</taxon>
    </lineage>
</organism>
<dbReference type="InterPro" id="IPR002156">
    <property type="entry name" value="RNaseH_domain"/>
</dbReference>
<evidence type="ECO:0000313" key="2">
    <source>
        <dbReference type="EMBL" id="KAL0912918.1"/>
    </source>
</evidence>
<dbReference type="CDD" id="cd06222">
    <property type="entry name" value="RNase_H_like"/>
    <property type="match status" value="1"/>
</dbReference>
<gene>
    <name evidence="2" type="ORF">M5K25_016339</name>
</gene>
<feature type="domain" description="RNase H type-1" evidence="1">
    <location>
        <begin position="198"/>
        <end position="306"/>
    </location>
</feature>
<dbReference type="Pfam" id="PF13456">
    <property type="entry name" value="RVT_3"/>
    <property type="match status" value="1"/>
</dbReference>
<dbReference type="Proteomes" id="UP001552299">
    <property type="component" value="Unassembled WGS sequence"/>
</dbReference>
<accession>A0ABD0UJI4</accession>
<proteinExistence type="predicted"/>
<dbReference type="PANTHER" id="PTHR47723:SF19">
    <property type="entry name" value="POLYNUCLEOTIDYL TRANSFERASE, RIBONUCLEASE H-LIKE SUPERFAMILY PROTEIN"/>
    <property type="match status" value="1"/>
</dbReference>
<name>A0ABD0UJI4_DENTH</name>
<dbReference type="InterPro" id="IPR053151">
    <property type="entry name" value="RNase_H-like"/>
</dbReference>
<sequence length="339" mass="39429">MVDKFIANSGWKRAEISNITGTDLVDLVCQTRLNPRVEVFWWRLFNTIPTFHFFSYRRLHYEDGCLRRCNEREDLEHVAVKCKKLLEVFDHLSKWGFIIPAVPSFGVRDKESFYRQSTLQRGFLFLESRNKLIHNGIEDSSLVIAVNAISFISFLAYGIDRNSGIWGINQSHRLLNLTWYPPPSDWIKVNVDATLLPSYKAGIGGIFRDYKGRLLLAFGKTCVHWDVGSLELSTTLYIKEVLKDWMFKYKGIVIEGDNANIIKFLQEANSATNANLDDSYSFRDFNHIIFNCIYRSCNKLADLCAYYALFNSFIWEEFRENKIPPYFMSLLKEESSSYG</sequence>
<evidence type="ECO:0000259" key="1">
    <source>
        <dbReference type="Pfam" id="PF13456"/>
    </source>
</evidence>
<evidence type="ECO:0000313" key="3">
    <source>
        <dbReference type="Proteomes" id="UP001552299"/>
    </source>
</evidence>
<dbReference type="EMBL" id="JANQDX010000013">
    <property type="protein sequence ID" value="KAL0912918.1"/>
    <property type="molecule type" value="Genomic_DNA"/>
</dbReference>
<reference evidence="2 3" key="1">
    <citation type="journal article" date="2024" name="Plant Biotechnol. J.">
        <title>Dendrobium thyrsiflorum genome and its molecular insights into genes involved in important horticultural traits.</title>
        <authorList>
            <person name="Chen B."/>
            <person name="Wang J.Y."/>
            <person name="Zheng P.J."/>
            <person name="Li K.L."/>
            <person name="Liang Y.M."/>
            <person name="Chen X.F."/>
            <person name="Zhang C."/>
            <person name="Zhao X."/>
            <person name="He X."/>
            <person name="Zhang G.Q."/>
            <person name="Liu Z.J."/>
            <person name="Xu Q."/>
        </authorList>
    </citation>
    <scope>NUCLEOTIDE SEQUENCE [LARGE SCALE GENOMIC DNA]</scope>
    <source>
        <strain evidence="2">GZMU011</strain>
    </source>
</reference>
<dbReference type="AlphaFoldDB" id="A0ABD0UJI4"/>
<keyword evidence="3" id="KW-1185">Reference proteome</keyword>
<protein>
    <recommendedName>
        <fullName evidence="1">RNase H type-1 domain-containing protein</fullName>
    </recommendedName>
</protein>
<comment type="caution">
    <text evidence="2">The sequence shown here is derived from an EMBL/GenBank/DDBJ whole genome shotgun (WGS) entry which is preliminary data.</text>
</comment>